<dbReference type="GO" id="GO:0006779">
    <property type="term" value="P:porphyrin-containing compound biosynthetic process"/>
    <property type="evidence" value="ECO:0007669"/>
    <property type="project" value="InterPro"/>
</dbReference>
<evidence type="ECO:0000313" key="2">
    <source>
        <dbReference type="EMBL" id="MBD3324113.1"/>
    </source>
</evidence>
<dbReference type="Proteomes" id="UP000649604">
    <property type="component" value="Unassembled WGS sequence"/>
</dbReference>
<gene>
    <name evidence="2" type="ORF">GF339_05985</name>
</gene>
<dbReference type="PANTHER" id="PTHR47099">
    <property type="entry name" value="METHYLCOBAMIDE:COM METHYLTRANSFERASE MTBA"/>
    <property type="match status" value="1"/>
</dbReference>
<accession>A0A9D5JTU8</accession>
<dbReference type="InterPro" id="IPR052024">
    <property type="entry name" value="Methanogen_methyltrans"/>
</dbReference>
<sequence length="404" mass="46548">MRQNTAKLHTMRQNSQRKICQANFRKTLVIFPIQLDNPPSSDYQHRLSQNDLLIMIDTTRSDIMEMTSRERVRRAIQFDHPDRPPISHAILPSAHYHYGDALIDLLATVPEDFGWHLLPDLPRDKLPPLYKHGVNRDEFGTVWKVTHEGRCGIPITCPIAADWSNVEEYRWPPVFEAGVPTYRLYSGHMAGTSEEYYARGAWITFFEQMQQLHGFEATLIDLHADRPELYRLRDELLEFNLAWIDRWLALEYQGLQLADDWGSQTRLLISPKQWRAFFKPAYAAMFAKIKAAGRDVWFHSDGHILEILPDLVDLGVDVLNCQASVMNRAELKAYAGRLCFRTDIDRQTVLPYAPPGEVKAYIFRLFEDLGTSAGGIVACGEISEDVPLENIRAMYEAFLEFRHG</sequence>
<proteinExistence type="predicted"/>
<comment type="caution">
    <text evidence="2">The sequence shown here is derived from an EMBL/GenBank/DDBJ whole genome shotgun (WGS) entry which is preliminary data.</text>
</comment>
<dbReference type="Gene3D" id="3.20.20.210">
    <property type="match status" value="1"/>
</dbReference>
<dbReference type="InterPro" id="IPR038071">
    <property type="entry name" value="UROD/MetE-like_sf"/>
</dbReference>
<reference evidence="2" key="1">
    <citation type="submission" date="2019-11" db="EMBL/GenBank/DDBJ databases">
        <title>Microbial mats filling the niche in hypersaline microbial mats.</title>
        <authorList>
            <person name="Wong H.L."/>
            <person name="Macleod F.I."/>
            <person name="White R.A. III"/>
            <person name="Burns B.P."/>
        </authorList>
    </citation>
    <scope>NUCLEOTIDE SEQUENCE</scope>
    <source>
        <strain evidence="2">Rbin_158</strain>
    </source>
</reference>
<evidence type="ECO:0000259" key="1">
    <source>
        <dbReference type="Pfam" id="PF01208"/>
    </source>
</evidence>
<name>A0A9D5JTU8_9BACT</name>
<dbReference type="AlphaFoldDB" id="A0A9D5JTU8"/>
<organism evidence="2 3">
    <name type="scientific">candidate division KSB3 bacterium</name>
    <dbReference type="NCBI Taxonomy" id="2044937"/>
    <lineage>
        <taxon>Bacteria</taxon>
        <taxon>candidate division KSB3</taxon>
    </lineage>
</organism>
<feature type="domain" description="Uroporphyrinogen decarboxylase (URO-D)" evidence="1">
    <location>
        <begin position="211"/>
        <end position="398"/>
    </location>
</feature>
<dbReference type="EMBL" id="WJJP01000187">
    <property type="protein sequence ID" value="MBD3324113.1"/>
    <property type="molecule type" value="Genomic_DNA"/>
</dbReference>
<dbReference type="InterPro" id="IPR000257">
    <property type="entry name" value="Uroporphyrinogen_deCOase"/>
</dbReference>
<dbReference type="PANTHER" id="PTHR47099:SF1">
    <property type="entry name" value="METHYLCOBAMIDE:COM METHYLTRANSFERASE MTBA"/>
    <property type="match status" value="1"/>
</dbReference>
<dbReference type="Pfam" id="PF01208">
    <property type="entry name" value="URO-D"/>
    <property type="match status" value="1"/>
</dbReference>
<dbReference type="SUPFAM" id="SSF51726">
    <property type="entry name" value="UROD/MetE-like"/>
    <property type="match status" value="1"/>
</dbReference>
<evidence type="ECO:0000313" key="3">
    <source>
        <dbReference type="Proteomes" id="UP000649604"/>
    </source>
</evidence>
<protein>
    <recommendedName>
        <fullName evidence="1">Uroporphyrinogen decarboxylase (URO-D) domain-containing protein</fullName>
    </recommendedName>
</protein>
<dbReference type="GO" id="GO:0004853">
    <property type="term" value="F:uroporphyrinogen decarboxylase activity"/>
    <property type="evidence" value="ECO:0007669"/>
    <property type="project" value="InterPro"/>
</dbReference>